<dbReference type="STRING" id="1227454.C446_17791"/>
<dbReference type="PATRIC" id="fig|1227454.3.peg.3631"/>
<dbReference type="SUPFAM" id="SSF56601">
    <property type="entry name" value="beta-lactamase/transpeptidase-like"/>
    <property type="match status" value="1"/>
</dbReference>
<dbReference type="RefSeq" id="WP_006674439.1">
    <property type="nucleotide sequence ID" value="NZ_AOMA01000201.1"/>
</dbReference>
<evidence type="ECO:0000313" key="3">
    <source>
        <dbReference type="Proteomes" id="UP000011607"/>
    </source>
</evidence>
<protein>
    <submittedName>
        <fullName evidence="2">Beta-lactamase</fullName>
    </submittedName>
</protein>
<organism evidence="2 3">
    <name type="scientific">Halobiforma nitratireducens JCM 10879</name>
    <dbReference type="NCBI Taxonomy" id="1227454"/>
    <lineage>
        <taxon>Archaea</taxon>
        <taxon>Methanobacteriati</taxon>
        <taxon>Methanobacteriota</taxon>
        <taxon>Stenosarchaea group</taxon>
        <taxon>Halobacteria</taxon>
        <taxon>Halobacteriales</taxon>
        <taxon>Natrialbaceae</taxon>
        <taxon>Halobiforma</taxon>
    </lineage>
</organism>
<dbReference type="OrthoDB" id="111095at2157"/>
<evidence type="ECO:0000313" key="2">
    <source>
        <dbReference type="EMBL" id="EMA27463.1"/>
    </source>
</evidence>
<reference evidence="2 3" key="1">
    <citation type="journal article" date="2014" name="PLoS Genet.">
        <title>Phylogenetically driven sequencing of extremely halophilic archaea reveals strategies for static and dynamic osmo-response.</title>
        <authorList>
            <person name="Becker E.A."/>
            <person name="Seitzer P.M."/>
            <person name="Tritt A."/>
            <person name="Larsen D."/>
            <person name="Krusor M."/>
            <person name="Yao A.I."/>
            <person name="Wu D."/>
            <person name="Madern D."/>
            <person name="Eisen J.A."/>
            <person name="Darling A.E."/>
            <person name="Facciotti M.T."/>
        </authorList>
    </citation>
    <scope>NUCLEOTIDE SEQUENCE [LARGE SCALE GENOMIC DNA]</scope>
    <source>
        <strain evidence="2 3">JCM 10879</strain>
    </source>
</reference>
<dbReference type="InterPro" id="IPR052907">
    <property type="entry name" value="Beta-lactamase/esterase"/>
</dbReference>
<dbReference type="eggNOG" id="arCOG00771">
    <property type="taxonomic scope" value="Archaea"/>
</dbReference>
<name>M0L2Z4_9EURY</name>
<dbReference type="PANTHER" id="PTHR43319:SF3">
    <property type="entry name" value="BETA-LACTAMASE-RELATED DOMAIN-CONTAINING PROTEIN"/>
    <property type="match status" value="1"/>
</dbReference>
<gene>
    <name evidence="2" type="ORF">C446_17791</name>
</gene>
<accession>M0L2Z4</accession>
<dbReference type="Pfam" id="PF00144">
    <property type="entry name" value="Beta-lactamase"/>
    <property type="match status" value="1"/>
</dbReference>
<dbReference type="InterPro" id="IPR001466">
    <property type="entry name" value="Beta-lactam-related"/>
</dbReference>
<dbReference type="InterPro" id="IPR012338">
    <property type="entry name" value="Beta-lactam/transpept-like"/>
</dbReference>
<comment type="caution">
    <text evidence="2">The sequence shown here is derived from an EMBL/GenBank/DDBJ whole genome shotgun (WGS) entry which is preliminary data.</text>
</comment>
<dbReference type="EMBL" id="AOMA01000201">
    <property type="protein sequence ID" value="EMA27463.1"/>
    <property type="molecule type" value="Genomic_DNA"/>
</dbReference>
<keyword evidence="3" id="KW-1185">Reference proteome</keyword>
<dbReference type="PANTHER" id="PTHR43319">
    <property type="entry name" value="BETA-LACTAMASE-RELATED"/>
    <property type="match status" value="1"/>
</dbReference>
<dbReference type="Proteomes" id="UP000011607">
    <property type="component" value="Unassembled WGS sequence"/>
</dbReference>
<dbReference type="Gene3D" id="3.40.710.10">
    <property type="entry name" value="DD-peptidase/beta-lactamase superfamily"/>
    <property type="match status" value="1"/>
</dbReference>
<dbReference type="AlphaFoldDB" id="M0L2Z4"/>
<feature type="domain" description="Beta-lactamase-related" evidence="1">
    <location>
        <begin position="16"/>
        <end position="359"/>
    </location>
</feature>
<evidence type="ECO:0000259" key="1">
    <source>
        <dbReference type="Pfam" id="PF00144"/>
    </source>
</evidence>
<proteinExistence type="predicted"/>
<sequence>MSRLSEADRDRIAALFDRHLEVGLHHGAQLAVVVDGEYVLDRAGGVTGPDGEPTTPTQRHVLFSCTKPYAAAALHALVDDGRIDYDDRVVDHWPTFADDGTDKAETTVRHVLSHTAGLPRSDLDARPDRWCDWTACIETLEAMEPQHPPGERVAYHSLTYGWLVGELVRRVAGDPIERVAETRVFEPLEMDETSIGLREDEPDDVATLVGFEAFDRCRDPEEGLGDHRLVADPFNDESVRRSVVPAASGIGTARDMARFYASLANGGKLDGTRLLSREAVAAMTTLEAETDVDDTFGRPARYGLGVWNGDTRADPFGSLTPERVFGHAGLGSSVGWADPKTNVAFAYVTNGVREGSYEHVARVREIADAVRLALR</sequence>